<reference evidence="1" key="1">
    <citation type="submission" date="2020-07" db="EMBL/GenBank/DDBJ databases">
        <authorList>
            <person name="Nazaruddin N."/>
        </authorList>
    </citation>
    <scope>NUCLEOTIDE SEQUENCE</scope>
</reference>
<gene>
    <name evidence="1" type="ORF">MHI_LOCUS263888</name>
</gene>
<feature type="non-terminal residue" evidence="1">
    <location>
        <position position="44"/>
    </location>
</feature>
<dbReference type="AlphaFoldDB" id="A0A6V7H282"/>
<keyword evidence="2" id="KW-1185">Reference proteome</keyword>
<name>A0A6V7H282_9HYME</name>
<proteinExistence type="predicted"/>
<protein>
    <submittedName>
        <fullName evidence="1">Uncharacterized protein</fullName>
    </submittedName>
</protein>
<comment type="caution">
    <text evidence="1">The sequence shown here is derived from an EMBL/GenBank/DDBJ whole genome shotgun (WGS) entry which is preliminary data.</text>
</comment>
<feature type="non-terminal residue" evidence="1">
    <location>
        <position position="1"/>
    </location>
</feature>
<organism evidence="1 2">
    <name type="scientific">Heterotrigona itama</name>
    <dbReference type="NCBI Taxonomy" id="395501"/>
    <lineage>
        <taxon>Eukaryota</taxon>
        <taxon>Metazoa</taxon>
        <taxon>Ecdysozoa</taxon>
        <taxon>Arthropoda</taxon>
        <taxon>Hexapoda</taxon>
        <taxon>Insecta</taxon>
        <taxon>Pterygota</taxon>
        <taxon>Neoptera</taxon>
        <taxon>Endopterygota</taxon>
        <taxon>Hymenoptera</taxon>
        <taxon>Apocrita</taxon>
        <taxon>Aculeata</taxon>
        <taxon>Apoidea</taxon>
        <taxon>Anthophila</taxon>
        <taxon>Apidae</taxon>
        <taxon>Heterotrigona</taxon>
    </lineage>
</organism>
<dbReference type="Proteomes" id="UP000752696">
    <property type="component" value="Unassembled WGS sequence"/>
</dbReference>
<evidence type="ECO:0000313" key="2">
    <source>
        <dbReference type="Proteomes" id="UP000752696"/>
    </source>
</evidence>
<sequence>NFYARMAPYLAIDNLRFIHLTWKDTVSDKGRHNYVWIVIGHDRI</sequence>
<accession>A0A6V7H282</accession>
<dbReference type="EMBL" id="CAJDYZ010005055">
    <property type="protein sequence ID" value="CAD1472167.1"/>
    <property type="molecule type" value="Genomic_DNA"/>
</dbReference>
<evidence type="ECO:0000313" key="1">
    <source>
        <dbReference type="EMBL" id="CAD1472167.1"/>
    </source>
</evidence>